<keyword evidence="1" id="KW-0812">Transmembrane</keyword>
<keyword evidence="3" id="KW-1185">Reference proteome</keyword>
<accession>A0ABQ3D4N1</accession>
<feature type="transmembrane region" description="Helical" evidence="1">
    <location>
        <begin position="12"/>
        <end position="31"/>
    </location>
</feature>
<feature type="transmembrane region" description="Helical" evidence="1">
    <location>
        <begin position="127"/>
        <end position="149"/>
    </location>
</feature>
<proteinExistence type="predicted"/>
<feature type="transmembrane region" description="Helical" evidence="1">
    <location>
        <begin position="161"/>
        <end position="184"/>
    </location>
</feature>
<keyword evidence="1" id="KW-0472">Membrane</keyword>
<dbReference type="EMBL" id="BMZF01000003">
    <property type="protein sequence ID" value="GHA50914.1"/>
    <property type="molecule type" value="Genomic_DNA"/>
</dbReference>
<evidence type="ECO:0000256" key="1">
    <source>
        <dbReference type="SAM" id="Phobius"/>
    </source>
</evidence>
<evidence type="ECO:0008006" key="4">
    <source>
        <dbReference type="Google" id="ProtNLM"/>
    </source>
</evidence>
<feature type="transmembrane region" description="Helical" evidence="1">
    <location>
        <begin position="52"/>
        <end position="74"/>
    </location>
</feature>
<reference evidence="3" key="1">
    <citation type="journal article" date="2019" name="Int. J. Syst. Evol. Microbiol.">
        <title>The Global Catalogue of Microorganisms (GCM) 10K type strain sequencing project: providing services to taxonomists for standard genome sequencing and annotation.</title>
        <authorList>
            <consortium name="The Broad Institute Genomics Platform"/>
            <consortium name="The Broad Institute Genome Sequencing Center for Infectious Disease"/>
            <person name="Wu L."/>
            <person name="Ma J."/>
        </authorList>
    </citation>
    <scope>NUCLEOTIDE SEQUENCE [LARGE SCALE GENOMIC DNA]</scope>
    <source>
        <strain evidence="3">KCTC 32465</strain>
    </source>
</reference>
<evidence type="ECO:0000313" key="3">
    <source>
        <dbReference type="Proteomes" id="UP000634455"/>
    </source>
</evidence>
<evidence type="ECO:0000313" key="2">
    <source>
        <dbReference type="EMBL" id="GHA50914.1"/>
    </source>
</evidence>
<feature type="transmembrane region" description="Helical" evidence="1">
    <location>
        <begin position="86"/>
        <end position="107"/>
    </location>
</feature>
<sequence>MDIPQAAIDLLRIAHLFCFAAGMGTALYFDFRALGAISRPSTTEDIAQLEHIHNWIAVAFLGLWITGIALVYVRTGFQISAFSPKLWLKLGLMTLMTLNTKIIAAFIMPLMRNNVHRALSDLPLMRYVAASQAAILSMFCWSSGVFLGASVVLKTAPWDVLIPLFVGWFILLTVAGQCVAILAYKLATRDARNIANTAAP</sequence>
<comment type="caution">
    <text evidence="2">The sequence shown here is derived from an EMBL/GenBank/DDBJ whole genome shotgun (WGS) entry which is preliminary data.</text>
</comment>
<keyword evidence="1" id="KW-1133">Transmembrane helix</keyword>
<protein>
    <recommendedName>
        <fullName evidence="4">DUF2269 family protein</fullName>
    </recommendedName>
</protein>
<dbReference type="Proteomes" id="UP000634455">
    <property type="component" value="Unassembled WGS sequence"/>
</dbReference>
<gene>
    <name evidence="2" type="ORF">GCM10008927_15220</name>
</gene>
<name>A0ABQ3D4N1_9RHOB</name>
<organism evidence="2 3">
    <name type="scientific">Paramylibacter ulvae</name>
    <dbReference type="NCBI Taxonomy" id="1651968"/>
    <lineage>
        <taxon>Bacteria</taxon>
        <taxon>Pseudomonadati</taxon>
        <taxon>Pseudomonadota</taxon>
        <taxon>Alphaproteobacteria</taxon>
        <taxon>Rhodobacterales</taxon>
        <taxon>Paracoccaceae</taxon>
        <taxon>Paramylibacter</taxon>
    </lineage>
</organism>